<evidence type="ECO:0000256" key="1">
    <source>
        <dbReference type="SAM" id="MobiDB-lite"/>
    </source>
</evidence>
<accession>A0A7R9VFG1</accession>
<protein>
    <submittedName>
        <fullName evidence="2">Uncharacterized protein</fullName>
    </submittedName>
</protein>
<proteinExistence type="predicted"/>
<evidence type="ECO:0000313" key="2">
    <source>
        <dbReference type="EMBL" id="CAD8294029.1"/>
    </source>
</evidence>
<organism evidence="2">
    <name type="scientific">Chlamydomonas euryale</name>
    <dbReference type="NCBI Taxonomy" id="1486919"/>
    <lineage>
        <taxon>Eukaryota</taxon>
        <taxon>Viridiplantae</taxon>
        <taxon>Chlorophyta</taxon>
        <taxon>core chlorophytes</taxon>
        <taxon>Chlorophyceae</taxon>
        <taxon>CS clade</taxon>
        <taxon>Chlamydomonadales</taxon>
        <taxon>Chlamydomonadaceae</taxon>
        <taxon>Chlamydomonas</taxon>
    </lineage>
</organism>
<dbReference type="EMBL" id="HBEC01026767">
    <property type="protein sequence ID" value="CAD8294029.1"/>
    <property type="molecule type" value="Transcribed_RNA"/>
</dbReference>
<feature type="compositionally biased region" description="Polar residues" evidence="1">
    <location>
        <begin position="171"/>
        <end position="191"/>
    </location>
</feature>
<reference evidence="2" key="1">
    <citation type="submission" date="2021-01" db="EMBL/GenBank/DDBJ databases">
        <authorList>
            <person name="Corre E."/>
            <person name="Pelletier E."/>
            <person name="Niang G."/>
            <person name="Scheremetjew M."/>
            <person name="Finn R."/>
            <person name="Kale V."/>
            <person name="Holt S."/>
            <person name="Cochrane G."/>
            <person name="Meng A."/>
            <person name="Brown T."/>
            <person name="Cohen L."/>
        </authorList>
    </citation>
    <scope>NUCLEOTIDE SEQUENCE</scope>
    <source>
        <strain evidence="2">CCMP219</strain>
    </source>
</reference>
<feature type="region of interest" description="Disordered" evidence="1">
    <location>
        <begin position="123"/>
        <end position="191"/>
    </location>
</feature>
<dbReference type="AlphaFoldDB" id="A0A7R9VFG1"/>
<name>A0A7R9VFG1_9CHLO</name>
<gene>
    <name evidence="2" type="ORF">CEUR00632_LOCUS12324</name>
</gene>
<sequence length="191" mass="19055">MSNRGFFSQVGGVFDGAVRGVADGTDAVLRDIDRGADSAWRGTKSIFTGKPPNMPQHTPLPGAQYVQGYYVSAPPGQPPPVVTQVPGGFYVTHGAPAPAPPGYGYPAGPLPHGYGAPPSAYGAPPPGYGALPGYGHPGTPPPGSTAVGVPVAGTYPQQQQGAGPSRPETAAQASPPGTSVSQGRPCTSSGK</sequence>